<reference evidence="3" key="1">
    <citation type="journal article" date="2016" name="Nat. Commun.">
        <title>The Gonium pectorale genome demonstrates co-option of cell cycle regulation during the evolution of multicellularity.</title>
        <authorList>
            <person name="Hanschen E.R."/>
            <person name="Marriage T.N."/>
            <person name="Ferris P.J."/>
            <person name="Hamaji T."/>
            <person name="Toyoda A."/>
            <person name="Fujiyama A."/>
            <person name="Neme R."/>
            <person name="Noguchi H."/>
            <person name="Minakuchi Y."/>
            <person name="Suzuki M."/>
            <person name="Kawai-Toyooka H."/>
            <person name="Smith D.R."/>
            <person name="Sparks H."/>
            <person name="Anderson J."/>
            <person name="Bakaric R."/>
            <person name="Luria V."/>
            <person name="Karger A."/>
            <person name="Kirschner M.W."/>
            <person name="Durand P.M."/>
            <person name="Michod R.E."/>
            <person name="Nozaki H."/>
            <person name="Olson B.J."/>
        </authorList>
    </citation>
    <scope>NUCLEOTIDE SEQUENCE [LARGE SCALE GENOMIC DNA]</scope>
    <source>
        <strain evidence="3">NIES-2863</strain>
    </source>
</reference>
<feature type="compositionally biased region" description="Low complexity" evidence="1">
    <location>
        <begin position="437"/>
        <end position="446"/>
    </location>
</feature>
<feature type="compositionally biased region" description="Polar residues" evidence="1">
    <location>
        <begin position="271"/>
        <end position="284"/>
    </location>
</feature>
<dbReference type="GO" id="GO:0016592">
    <property type="term" value="C:mediator complex"/>
    <property type="evidence" value="ECO:0007669"/>
    <property type="project" value="TreeGrafter"/>
</dbReference>
<dbReference type="PANTHER" id="PTHR46007:SF8">
    <property type="entry name" value="C2H2-TYPE DOMAIN-CONTAINING PROTEIN"/>
    <property type="match status" value="1"/>
</dbReference>
<dbReference type="Proteomes" id="UP000075714">
    <property type="component" value="Unassembled WGS sequence"/>
</dbReference>
<dbReference type="CDD" id="cd00173">
    <property type="entry name" value="SH2"/>
    <property type="match status" value="1"/>
</dbReference>
<organism evidence="2 3">
    <name type="scientific">Gonium pectorale</name>
    <name type="common">Green alga</name>
    <dbReference type="NCBI Taxonomy" id="33097"/>
    <lineage>
        <taxon>Eukaryota</taxon>
        <taxon>Viridiplantae</taxon>
        <taxon>Chlorophyta</taxon>
        <taxon>core chlorophytes</taxon>
        <taxon>Chlorophyceae</taxon>
        <taxon>CS clade</taxon>
        <taxon>Chlamydomonadales</taxon>
        <taxon>Volvocaceae</taxon>
        <taxon>Gonium</taxon>
    </lineage>
</organism>
<proteinExistence type="predicted"/>
<dbReference type="SUPFAM" id="SSF55550">
    <property type="entry name" value="SH2 domain"/>
    <property type="match status" value="1"/>
</dbReference>
<feature type="compositionally biased region" description="Gly residues" evidence="1">
    <location>
        <begin position="633"/>
        <end position="645"/>
    </location>
</feature>
<dbReference type="AlphaFoldDB" id="A0A150GJC4"/>
<dbReference type="InterPro" id="IPR036860">
    <property type="entry name" value="SH2_dom_sf"/>
</dbReference>
<dbReference type="PANTHER" id="PTHR46007">
    <property type="entry name" value="MEDIATOR OF RNA POLYMERASE II TRANSCRIPTION SUBUNIT 12"/>
    <property type="match status" value="1"/>
</dbReference>
<dbReference type="GO" id="GO:0045944">
    <property type="term" value="P:positive regulation of transcription by RNA polymerase II"/>
    <property type="evidence" value="ECO:0007669"/>
    <property type="project" value="TreeGrafter"/>
</dbReference>
<gene>
    <name evidence="2" type="ORF">GPECTOR_19g353</name>
</gene>
<dbReference type="Gene3D" id="3.30.505.10">
    <property type="entry name" value="SH2 domain"/>
    <property type="match status" value="1"/>
</dbReference>
<keyword evidence="3" id="KW-1185">Reference proteome</keyword>
<evidence type="ECO:0000313" key="2">
    <source>
        <dbReference type="EMBL" id="KXZ49902.1"/>
    </source>
</evidence>
<feature type="region of interest" description="Disordered" evidence="1">
    <location>
        <begin position="430"/>
        <end position="462"/>
    </location>
</feature>
<comment type="caution">
    <text evidence="2">The sequence shown here is derived from an EMBL/GenBank/DDBJ whole genome shotgun (WGS) entry which is preliminary data.</text>
</comment>
<name>A0A150GJC4_GONPE</name>
<feature type="region of interest" description="Disordered" evidence="1">
    <location>
        <begin position="271"/>
        <end position="294"/>
    </location>
</feature>
<dbReference type="GO" id="GO:0003713">
    <property type="term" value="F:transcription coactivator activity"/>
    <property type="evidence" value="ECO:0007669"/>
    <property type="project" value="TreeGrafter"/>
</dbReference>
<sequence length="1032" mass="108496">MGGHPPWFTPDFPGLAAKRDPFPDVERWQSTFVRYAQTEDAQSEGWDVESCRRNLRNLGRQDHPVLAQANVPESVTMRIIEAPAEFALPVKQDRRLLPCFKVRLEVKHRAALSMPLTLRAHVLTQQDKDHVAGWTPPEEGSTDGQKSVTELKGTSVIRSMFEACDISRTGSSNGESRRGANGKDALAFQLGVSGASGSGAAMGHHLMAGANGGNASRVADRPIKVETPYNGGGGGLLGVAGTGPQRGMPAGVPAGLNGPLNEQAQQLLDSYNLNDSPGLSSNAPGLSRHASGAGTGAYGPAGLLRDVPGAPAPAPPRDIDMSTLFVPNRPDPVVTLASSGQAGRLSGTGSSLPSFSSGVGISSTSMPQGPGGLLGTGGLRMGPGNSFDAAVEMLMQPSGQQRRPSPLAGGMLDAGGALLLADLQRSGPHMSMGGLGRLPVQQQQQGGSQGERGPGTPHAGASCSAEAGKLITTTQDFEFTNLEFLKPTRMNKVYMAFTASILDTDLLFVVFNVPTIGICRAEQREKACKKLSIDYKLLSHFDQGSERPSLIPLSGLNPRPLSGSASVDTGVCVGSLAASLAMPSLTDPGKNPQQQQQQQQQQLHPHHHQLQQQHHQQILSRQAAEMKLAQLQAGGGPSPLLGGRGMNQLPDNKSPPQCSDVEFPRLGAGMADTGIPGAGMLGGGMGSAGMVGGGPGMGMPPGSGMGMGAGGALPGGGMNGPMGPCDLNSSGMDFYFGNGGGVMSTTPGGMGPGVGGGMGGNGGTHAQGGGMEFALGNLNNGKGLKRDQRAEGQKEDDNYRFQRATSLEVPPYQGFMGLTSSDVEMLLPAPHSRMAMRDFIHEVYDSTGLNRKLTHMDVQALLSQAGFPMDSTREHDAISPPQWDEFCTQFRSIVGTLQQVAAVWNMEDPVVISGFDMDRVGTITALANEPAGTFICRFSMSQPGCLVLTCKVGPVHPRADPMGLIHAIIKIDDLHERRVDTWIRDYAGATHLLDVYRQKRVDKRKVFATNYTRLRGLDMGEQSPFGMNPGFV</sequence>
<feature type="compositionally biased region" description="Low complexity" evidence="1">
    <location>
        <begin position="592"/>
        <end position="603"/>
    </location>
</feature>
<accession>A0A150GJC4</accession>
<dbReference type="InterPro" id="IPR051647">
    <property type="entry name" value="Mediator_comp_sub12"/>
</dbReference>
<dbReference type="OrthoDB" id="541552at2759"/>
<protein>
    <submittedName>
        <fullName evidence="2">Uncharacterized protein</fullName>
    </submittedName>
</protein>
<evidence type="ECO:0000256" key="1">
    <source>
        <dbReference type="SAM" id="MobiDB-lite"/>
    </source>
</evidence>
<dbReference type="EMBL" id="LSYV01000020">
    <property type="protein sequence ID" value="KXZ49902.1"/>
    <property type="molecule type" value="Genomic_DNA"/>
</dbReference>
<evidence type="ECO:0000313" key="3">
    <source>
        <dbReference type="Proteomes" id="UP000075714"/>
    </source>
</evidence>
<feature type="region of interest" description="Disordered" evidence="1">
    <location>
        <begin position="633"/>
        <end position="660"/>
    </location>
</feature>
<feature type="region of interest" description="Disordered" evidence="1">
    <location>
        <begin position="582"/>
        <end position="620"/>
    </location>
</feature>